<feature type="compositionally biased region" description="Basic and acidic residues" evidence="1">
    <location>
        <begin position="70"/>
        <end position="82"/>
    </location>
</feature>
<dbReference type="AlphaFoldDB" id="A0A8S4SD21"/>
<keyword evidence="3" id="KW-1185">Reference proteome</keyword>
<dbReference type="Proteomes" id="UP000838756">
    <property type="component" value="Unassembled WGS sequence"/>
</dbReference>
<comment type="caution">
    <text evidence="2">The sequence shown here is derived from an EMBL/GenBank/DDBJ whole genome shotgun (WGS) entry which is preliminary data.</text>
</comment>
<protein>
    <submittedName>
        <fullName evidence="2">Jg11030 protein</fullName>
    </submittedName>
</protein>
<feature type="compositionally biased region" description="Acidic residues" evidence="1">
    <location>
        <begin position="41"/>
        <end position="52"/>
    </location>
</feature>
<feature type="region of interest" description="Disordered" evidence="1">
    <location>
        <begin position="37"/>
        <end position="104"/>
    </location>
</feature>
<gene>
    <name evidence="2" type="primary">jg11030</name>
    <name evidence="2" type="ORF">PAEG_LOCUS23063</name>
</gene>
<accession>A0A8S4SD21</accession>
<organism evidence="2 3">
    <name type="scientific">Pararge aegeria aegeria</name>
    <dbReference type="NCBI Taxonomy" id="348720"/>
    <lineage>
        <taxon>Eukaryota</taxon>
        <taxon>Metazoa</taxon>
        <taxon>Ecdysozoa</taxon>
        <taxon>Arthropoda</taxon>
        <taxon>Hexapoda</taxon>
        <taxon>Insecta</taxon>
        <taxon>Pterygota</taxon>
        <taxon>Neoptera</taxon>
        <taxon>Endopterygota</taxon>
        <taxon>Lepidoptera</taxon>
        <taxon>Glossata</taxon>
        <taxon>Ditrysia</taxon>
        <taxon>Papilionoidea</taxon>
        <taxon>Nymphalidae</taxon>
        <taxon>Satyrinae</taxon>
        <taxon>Satyrini</taxon>
        <taxon>Parargina</taxon>
        <taxon>Pararge</taxon>
    </lineage>
</organism>
<name>A0A8S4SD21_9NEOP</name>
<reference evidence="2" key="1">
    <citation type="submission" date="2022-03" db="EMBL/GenBank/DDBJ databases">
        <authorList>
            <person name="Lindestad O."/>
        </authorList>
    </citation>
    <scope>NUCLEOTIDE SEQUENCE</scope>
</reference>
<proteinExistence type="predicted"/>
<dbReference type="EMBL" id="CAKXAJ010026113">
    <property type="protein sequence ID" value="CAH2256897.1"/>
    <property type="molecule type" value="Genomic_DNA"/>
</dbReference>
<sequence>MFSKVCGNPPIRTWPAWTMGGLSPKPVVCRGCVYGGYIDGDNGDVVDDDDNDGGGGLGVSRQREASQYPERPDRRGARDPREPGLPLRRRAAQQRPLQDHRAGEHLFCTPARTPCALVYWENPKWLS</sequence>
<evidence type="ECO:0000313" key="3">
    <source>
        <dbReference type="Proteomes" id="UP000838756"/>
    </source>
</evidence>
<evidence type="ECO:0000256" key="1">
    <source>
        <dbReference type="SAM" id="MobiDB-lite"/>
    </source>
</evidence>
<evidence type="ECO:0000313" key="2">
    <source>
        <dbReference type="EMBL" id="CAH2256897.1"/>
    </source>
</evidence>